<dbReference type="PROSITE" id="PS50206">
    <property type="entry name" value="RHODANESE_3"/>
    <property type="match status" value="1"/>
</dbReference>
<dbReference type="PANTHER" id="PTHR10828:SF76">
    <property type="entry name" value="M-PHASE INDUCER PHOSPHATASE"/>
    <property type="match status" value="1"/>
</dbReference>
<organism evidence="9 10">
    <name type="scientific">Rhynocoris fuscipes</name>
    <dbReference type="NCBI Taxonomy" id="488301"/>
    <lineage>
        <taxon>Eukaryota</taxon>
        <taxon>Metazoa</taxon>
        <taxon>Ecdysozoa</taxon>
        <taxon>Arthropoda</taxon>
        <taxon>Hexapoda</taxon>
        <taxon>Insecta</taxon>
        <taxon>Pterygota</taxon>
        <taxon>Neoptera</taxon>
        <taxon>Paraneoptera</taxon>
        <taxon>Hemiptera</taxon>
        <taxon>Heteroptera</taxon>
        <taxon>Panheteroptera</taxon>
        <taxon>Cimicomorpha</taxon>
        <taxon>Reduviidae</taxon>
        <taxon>Harpactorinae</taxon>
        <taxon>Harpactorini</taxon>
        <taxon>Rhynocoris</taxon>
    </lineage>
</organism>
<name>A0AAW1DE09_9HEMI</name>
<dbReference type="InterPro" id="IPR001763">
    <property type="entry name" value="Rhodanese-like_dom"/>
</dbReference>
<evidence type="ECO:0000313" key="9">
    <source>
        <dbReference type="EMBL" id="KAK9508732.1"/>
    </source>
</evidence>
<proteinExistence type="inferred from homology"/>
<dbReference type="GO" id="GO:0000086">
    <property type="term" value="P:G2/M transition of mitotic cell cycle"/>
    <property type="evidence" value="ECO:0007669"/>
    <property type="project" value="TreeGrafter"/>
</dbReference>
<dbReference type="InterPro" id="IPR036873">
    <property type="entry name" value="Rhodanese-like_dom_sf"/>
</dbReference>
<keyword evidence="6" id="KW-0131">Cell cycle</keyword>
<keyword evidence="5" id="KW-0904">Protein phosphatase</keyword>
<dbReference type="EMBL" id="JAPXFL010000003">
    <property type="protein sequence ID" value="KAK9508732.1"/>
    <property type="molecule type" value="Genomic_DNA"/>
</dbReference>
<comment type="similarity">
    <text evidence="1">Belongs to the MPI phosphatase family.</text>
</comment>
<dbReference type="Gene3D" id="3.40.250.10">
    <property type="entry name" value="Rhodanese-like domain"/>
    <property type="match status" value="1"/>
</dbReference>
<dbReference type="GO" id="GO:0004725">
    <property type="term" value="F:protein tyrosine phosphatase activity"/>
    <property type="evidence" value="ECO:0007669"/>
    <property type="project" value="UniProtKB-EC"/>
</dbReference>
<evidence type="ECO:0000256" key="6">
    <source>
        <dbReference type="ARBA" id="ARBA00023306"/>
    </source>
</evidence>
<accession>A0AAW1DE09</accession>
<dbReference type="PRINTS" id="PR00716">
    <property type="entry name" value="MPIPHPHTASE"/>
</dbReference>
<reference evidence="9 10" key="1">
    <citation type="submission" date="2022-12" db="EMBL/GenBank/DDBJ databases">
        <title>Chromosome-level genome assembly of true bugs.</title>
        <authorList>
            <person name="Ma L."/>
            <person name="Li H."/>
        </authorList>
    </citation>
    <scope>NUCLEOTIDE SEQUENCE [LARGE SCALE GENOMIC DNA]</scope>
    <source>
        <strain evidence="9">Lab_2022b</strain>
    </source>
</reference>
<dbReference type="GO" id="GO:0005737">
    <property type="term" value="C:cytoplasm"/>
    <property type="evidence" value="ECO:0007669"/>
    <property type="project" value="TreeGrafter"/>
</dbReference>
<dbReference type="GO" id="GO:0010971">
    <property type="term" value="P:positive regulation of G2/M transition of mitotic cell cycle"/>
    <property type="evidence" value="ECO:0007669"/>
    <property type="project" value="TreeGrafter"/>
</dbReference>
<dbReference type="GO" id="GO:0009794">
    <property type="term" value="P:regulation of mitotic cell cycle, embryonic"/>
    <property type="evidence" value="ECO:0007669"/>
    <property type="project" value="UniProtKB-ARBA"/>
</dbReference>
<dbReference type="InterPro" id="IPR000751">
    <property type="entry name" value="MPI_Phosphatase"/>
</dbReference>
<keyword evidence="3" id="KW-0132">Cell division</keyword>
<dbReference type="CDD" id="cd01530">
    <property type="entry name" value="Cdc25"/>
    <property type="match status" value="1"/>
</dbReference>
<evidence type="ECO:0000259" key="8">
    <source>
        <dbReference type="PROSITE" id="PS50206"/>
    </source>
</evidence>
<dbReference type="FunFam" id="3.40.250.10:FF:000036">
    <property type="entry name" value="M-phase inducer phosphatase"/>
    <property type="match status" value="1"/>
</dbReference>
<keyword evidence="4" id="KW-0378">Hydrolase</keyword>
<evidence type="ECO:0000256" key="1">
    <source>
        <dbReference type="ARBA" id="ARBA00011065"/>
    </source>
</evidence>
<dbReference type="AlphaFoldDB" id="A0AAW1DE09"/>
<evidence type="ECO:0000256" key="2">
    <source>
        <dbReference type="ARBA" id="ARBA00013064"/>
    </source>
</evidence>
<dbReference type="SMART" id="SM00450">
    <property type="entry name" value="RHOD"/>
    <property type="match status" value="1"/>
</dbReference>
<evidence type="ECO:0000256" key="7">
    <source>
        <dbReference type="ARBA" id="ARBA00051722"/>
    </source>
</evidence>
<dbReference type="GO" id="GO:0005634">
    <property type="term" value="C:nucleus"/>
    <property type="evidence" value="ECO:0007669"/>
    <property type="project" value="TreeGrafter"/>
</dbReference>
<dbReference type="GO" id="GO:0110032">
    <property type="term" value="P:positive regulation of G2/MI transition of meiotic cell cycle"/>
    <property type="evidence" value="ECO:0007669"/>
    <property type="project" value="TreeGrafter"/>
</dbReference>
<dbReference type="GO" id="GO:0051301">
    <property type="term" value="P:cell division"/>
    <property type="evidence" value="ECO:0007669"/>
    <property type="project" value="UniProtKB-KW"/>
</dbReference>
<keyword evidence="10" id="KW-1185">Reference proteome</keyword>
<comment type="caution">
    <text evidence="9">The sequence shown here is derived from an EMBL/GenBank/DDBJ whole genome shotgun (WGS) entry which is preliminary data.</text>
</comment>
<dbReference type="PANTHER" id="PTHR10828">
    <property type="entry name" value="M-PHASE INDUCER PHOSPHATASE DUAL SPECIFICITY PHOSPHATASE CDC25"/>
    <property type="match status" value="1"/>
</dbReference>
<evidence type="ECO:0000313" key="10">
    <source>
        <dbReference type="Proteomes" id="UP001461498"/>
    </source>
</evidence>
<dbReference type="SUPFAM" id="SSF52821">
    <property type="entry name" value="Rhodanese/Cell cycle control phosphatase"/>
    <property type="match status" value="1"/>
</dbReference>
<dbReference type="Proteomes" id="UP001461498">
    <property type="component" value="Unassembled WGS sequence"/>
</dbReference>
<dbReference type="Pfam" id="PF00581">
    <property type="entry name" value="Rhodanese"/>
    <property type="match status" value="1"/>
</dbReference>
<protein>
    <recommendedName>
        <fullName evidence="2">protein-tyrosine-phosphatase</fullName>
        <ecNumber evidence="2">3.1.3.48</ecNumber>
    </recommendedName>
</protein>
<sequence length="484" mass="54883">MIHIDDSTCDLLGHKLLSAGLRVSTPPSRLPPRRLQLVPDENSALSSPPLCDRMSRARTPLEDHDLNSQDSGCALSDADSISSFRFAQPCGFPPKRLNSMESPRRSLAFSSFSSDNSCSSNDDGFLDMLSSPLKTEEETAKLPSSLGSLISGQILSENRNTPPKRHIVRRCSSENSTPQRRRGSLFSFRQELPVKRPLVDIQHINNCSPEKENSKGNSPISSHNLERIKRVKSMKEDIRDKGTLFHYGFWKEANNLNLDKEDCSLVKTASDSEINIKLALQRSTQEELIGDFSRPFALPLMSGKHQDLKTISAETLAKLINGGFDDTIESFKIIDCRYPYEYEGGHIKGAVNIYTCDDIIKELLDLKSLSNSHEEMRDVGKRNILIFHCEFSSERGPYLSRFLRKEDRAGNEYPNLHYPEVYLLHGGYSTFFKEYVDLCEPKAYRTMSDPAHTTELKHFRAKSKSWAPGYHRKQAIRSLTRLQY</sequence>
<gene>
    <name evidence="9" type="ORF">O3M35_006219</name>
</gene>
<dbReference type="GO" id="GO:0032502">
    <property type="term" value="P:developmental process"/>
    <property type="evidence" value="ECO:0007669"/>
    <property type="project" value="UniProtKB-ARBA"/>
</dbReference>
<comment type="catalytic activity">
    <reaction evidence="7">
        <text>O-phospho-L-tyrosyl-[protein] + H2O = L-tyrosyl-[protein] + phosphate</text>
        <dbReference type="Rhea" id="RHEA:10684"/>
        <dbReference type="Rhea" id="RHEA-COMP:10136"/>
        <dbReference type="Rhea" id="RHEA-COMP:20101"/>
        <dbReference type="ChEBI" id="CHEBI:15377"/>
        <dbReference type="ChEBI" id="CHEBI:43474"/>
        <dbReference type="ChEBI" id="CHEBI:46858"/>
        <dbReference type="ChEBI" id="CHEBI:61978"/>
        <dbReference type="EC" id="3.1.3.48"/>
    </reaction>
</comment>
<dbReference type="EC" id="3.1.3.48" evidence="2"/>
<feature type="domain" description="Rhodanese" evidence="8">
    <location>
        <begin position="327"/>
        <end position="440"/>
    </location>
</feature>
<evidence type="ECO:0000256" key="4">
    <source>
        <dbReference type="ARBA" id="ARBA00022801"/>
    </source>
</evidence>
<dbReference type="GO" id="GO:0010256">
    <property type="term" value="P:endomembrane system organization"/>
    <property type="evidence" value="ECO:0007669"/>
    <property type="project" value="UniProtKB-ARBA"/>
</dbReference>
<evidence type="ECO:0000256" key="3">
    <source>
        <dbReference type="ARBA" id="ARBA00022618"/>
    </source>
</evidence>
<evidence type="ECO:0000256" key="5">
    <source>
        <dbReference type="ARBA" id="ARBA00022912"/>
    </source>
</evidence>